<reference evidence="2 3" key="1">
    <citation type="journal article" date="2013" name="Genome Biol.">
        <title>The genome sequence of the most widely cultivated cacao type and its use to identify candidate genes regulating pod color.</title>
        <authorList>
            <person name="Motamayor J.C."/>
            <person name="Mockaitis K."/>
            <person name="Schmutz J."/>
            <person name="Haiminen N."/>
            <person name="Iii D.L."/>
            <person name="Cornejo O."/>
            <person name="Findley S.D."/>
            <person name="Zheng P."/>
            <person name="Utro F."/>
            <person name="Royaert S."/>
            <person name="Saski C."/>
            <person name="Jenkins J."/>
            <person name="Podicheti R."/>
            <person name="Zhao M."/>
            <person name="Scheffler B.E."/>
            <person name="Stack J.C."/>
            <person name="Feltus F.A."/>
            <person name="Mustiga G.M."/>
            <person name="Amores F."/>
            <person name="Phillips W."/>
            <person name="Marelli J.P."/>
            <person name="May G.D."/>
            <person name="Shapiro H."/>
            <person name="Ma J."/>
            <person name="Bustamante C.D."/>
            <person name="Schnell R.J."/>
            <person name="Main D."/>
            <person name="Gilbert D."/>
            <person name="Parida L."/>
            <person name="Kuhn D.N."/>
        </authorList>
    </citation>
    <scope>NUCLEOTIDE SEQUENCE [LARGE SCALE GENOMIC DNA]</scope>
    <source>
        <strain evidence="3">cv. Matina 1-6</strain>
    </source>
</reference>
<evidence type="ECO:0000313" key="2">
    <source>
        <dbReference type="EMBL" id="EOY01000.1"/>
    </source>
</evidence>
<keyword evidence="3" id="KW-1185">Reference proteome</keyword>
<keyword evidence="1" id="KW-1133">Transmembrane helix</keyword>
<evidence type="ECO:0000256" key="1">
    <source>
        <dbReference type="SAM" id="Phobius"/>
    </source>
</evidence>
<protein>
    <submittedName>
        <fullName evidence="2">Uncharacterized protein</fullName>
    </submittedName>
</protein>
<dbReference type="EMBL" id="CM001880">
    <property type="protein sequence ID" value="EOY01000.1"/>
    <property type="molecule type" value="Genomic_DNA"/>
</dbReference>
<dbReference type="InParanoid" id="A0A061E7L5"/>
<accession>A0A061E7L5</accession>
<gene>
    <name evidence="2" type="ORF">TCM_010904</name>
</gene>
<dbReference type="Proteomes" id="UP000026915">
    <property type="component" value="Chromosome 2"/>
</dbReference>
<keyword evidence="1" id="KW-0472">Membrane</keyword>
<dbReference type="AlphaFoldDB" id="A0A061E7L5"/>
<name>A0A061E7L5_THECC</name>
<organism evidence="2 3">
    <name type="scientific">Theobroma cacao</name>
    <name type="common">Cacao</name>
    <name type="synonym">Cocoa</name>
    <dbReference type="NCBI Taxonomy" id="3641"/>
    <lineage>
        <taxon>Eukaryota</taxon>
        <taxon>Viridiplantae</taxon>
        <taxon>Streptophyta</taxon>
        <taxon>Embryophyta</taxon>
        <taxon>Tracheophyta</taxon>
        <taxon>Spermatophyta</taxon>
        <taxon>Magnoliopsida</taxon>
        <taxon>eudicotyledons</taxon>
        <taxon>Gunneridae</taxon>
        <taxon>Pentapetalae</taxon>
        <taxon>rosids</taxon>
        <taxon>malvids</taxon>
        <taxon>Malvales</taxon>
        <taxon>Malvaceae</taxon>
        <taxon>Byttnerioideae</taxon>
        <taxon>Theobroma</taxon>
    </lineage>
</organism>
<sequence length="75" mass="8264">MSFTMPSYHGSIDLHGCAIYGVNHFAHPICSVSRGDVRTRNVGIELGFWVSLGYLMQALALLTSYTGCHKLRSFA</sequence>
<proteinExistence type="predicted"/>
<feature type="transmembrane region" description="Helical" evidence="1">
    <location>
        <begin position="46"/>
        <end position="65"/>
    </location>
</feature>
<keyword evidence="1" id="KW-0812">Transmembrane</keyword>
<evidence type="ECO:0000313" key="3">
    <source>
        <dbReference type="Proteomes" id="UP000026915"/>
    </source>
</evidence>
<dbReference type="Gramene" id="EOY01000">
    <property type="protein sequence ID" value="EOY01000"/>
    <property type="gene ID" value="TCM_010904"/>
</dbReference>
<dbReference type="HOGENOM" id="CLU_2676055_0_0_1"/>